<dbReference type="Proteomes" id="UP001301958">
    <property type="component" value="Unassembled WGS sequence"/>
</dbReference>
<protein>
    <submittedName>
        <fullName evidence="2">Uncharacterized protein</fullName>
    </submittedName>
</protein>
<keyword evidence="3" id="KW-1185">Reference proteome</keyword>
<reference evidence="2" key="1">
    <citation type="journal article" date="2023" name="Mol. Phylogenet. Evol.">
        <title>Genome-scale phylogeny and comparative genomics of the fungal order Sordariales.</title>
        <authorList>
            <person name="Hensen N."/>
            <person name="Bonometti L."/>
            <person name="Westerberg I."/>
            <person name="Brannstrom I.O."/>
            <person name="Guillou S."/>
            <person name="Cros-Aarteil S."/>
            <person name="Calhoun S."/>
            <person name="Haridas S."/>
            <person name="Kuo A."/>
            <person name="Mondo S."/>
            <person name="Pangilinan J."/>
            <person name="Riley R."/>
            <person name="LaButti K."/>
            <person name="Andreopoulos B."/>
            <person name="Lipzen A."/>
            <person name="Chen C."/>
            <person name="Yan M."/>
            <person name="Daum C."/>
            <person name="Ng V."/>
            <person name="Clum A."/>
            <person name="Steindorff A."/>
            <person name="Ohm R.A."/>
            <person name="Martin F."/>
            <person name="Silar P."/>
            <person name="Natvig D.O."/>
            <person name="Lalanne C."/>
            <person name="Gautier V."/>
            <person name="Ament-Velasquez S.L."/>
            <person name="Kruys A."/>
            <person name="Hutchinson M.I."/>
            <person name="Powell A.J."/>
            <person name="Barry K."/>
            <person name="Miller A.N."/>
            <person name="Grigoriev I.V."/>
            <person name="Debuchy R."/>
            <person name="Gladieux P."/>
            <person name="Hiltunen Thoren M."/>
            <person name="Johannesson H."/>
        </authorList>
    </citation>
    <scope>NUCLEOTIDE SEQUENCE</scope>
    <source>
        <strain evidence="2">CBS 990.96</strain>
    </source>
</reference>
<evidence type="ECO:0000256" key="1">
    <source>
        <dbReference type="SAM" id="Phobius"/>
    </source>
</evidence>
<sequence length="61" mass="6563">MSDSTGIKQLSAFCVSIELSQAQYSPGWLRISRRLVYSGVKQAIIIVTVAVVISGIMSSES</sequence>
<proteinExistence type="predicted"/>
<dbReference type="EMBL" id="MU865287">
    <property type="protein sequence ID" value="KAK4232493.1"/>
    <property type="molecule type" value="Genomic_DNA"/>
</dbReference>
<evidence type="ECO:0000313" key="2">
    <source>
        <dbReference type="EMBL" id="KAK4232493.1"/>
    </source>
</evidence>
<dbReference type="AlphaFoldDB" id="A0AAN7C0U7"/>
<organism evidence="2 3">
    <name type="scientific">Podospora fimiseda</name>
    <dbReference type="NCBI Taxonomy" id="252190"/>
    <lineage>
        <taxon>Eukaryota</taxon>
        <taxon>Fungi</taxon>
        <taxon>Dikarya</taxon>
        <taxon>Ascomycota</taxon>
        <taxon>Pezizomycotina</taxon>
        <taxon>Sordariomycetes</taxon>
        <taxon>Sordariomycetidae</taxon>
        <taxon>Sordariales</taxon>
        <taxon>Podosporaceae</taxon>
        <taxon>Podospora</taxon>
    </lineage>
</organism>
<evidence type="ECO:0000313" key="3">
    <source>
        <dbReference type="Proteomes" id="UP001301958"/>
    </source>
</evidence>
<keyword evidence="1" id="KW-1133">Transmembrane helix</keyword>
<accession>A0AAN7C0U7</accession>
<gene>
    <name evidence="2" type="ORF">QBC38DRAFT_450119</name>
</gene>
<comment type="caution">
    <text evidence="2">The sequence shown here is derived from an EMBL/GenBank/DDBJ whole genome shotgun (WGS) entry which is preliminary data.</text>
</comment>
<reference evidence="2" key="2">
    <citation type="submission" date="2023-05" db="EMBL/GenBank/DDBJ databases">
        <authorList>
            <consortium name="Lawrence Berkeley National Laboratory"/>
            <person name="Steindorff A."/>
            <person name="Hensen N."/>
            <person name="Bonometti L."/>
            <person name="Westerberg I."/>
            <person name="Brannstrom I.O."/>
            <person name="Guillou S."/>
            <person name="Cros-Aarteil S."/>
            <person name="Calhoun S."/>
            <person name="Haridas S."/>
            <person name="Kuo A."/>
            <person name="Mondo S."/>
            <person name="Pangilinan J."/>
            <person name="Riley R."/>
            <person name="Labutti K."/>
            <person name="Andreopoulos B."/>
            <person name="Lipzen A."/>
            <person name="Chen C."/>
            <person name="Yanf M."/>
            <person name="Daum C."/>
            <person name="Ng V."/>
            <person name="Clum A."/>
            <person name="Ohm R."/>
            <person name="Martin F."/>
            <person name="Silar P."/>
            <person name="Natvig D."/>
            <person name="Lalanne C."/>
            <person name="Gautier V."/>
            <person name="Ament-Velasquez S.L."/>
            <person name="Kruys A."/>
            <person name="Hutchinson M.I."/>
            <person name="Powell A.J."/>
            <person name="Barry K."/>
            <person name="Miller A.N."/>
            <person name="Grigoriev I.V."/>
            <person name="Debuchy R."/>
            <person name="Gladieux P."/>
            <person name="Thoren M.H."/>
            <person name="Johannesson H."/>
        </authorList>
    </citation>
    <scope>NUCLEOTIDE SEQUENCE</scope>
    <source>
        <strain evidence="2">CBS 990.96</strain>
    </source>
</reference>
<keyword evidence="1" id="KW-0472">Membrane</keyword>
<feature type="transmembrane region" description="Helical" evidence="1">
    <location>
        <begin position="35"/>
        <end position="57"/>
    </location>
</feature>
<name>A0AAN7C0U7_9PEZI</name>
<keyword evidence="1" id="KW-0812">Transmembrane</keyword>